<reference evidence="2" key="1">
    <citation type="submission" date="2020-01" db="EMBL/GenBank/DDBJ databases">
        <authorList>
            <person name="Feng Z.H.Z."/>
        </authorList>
    </citation>
    <scope>NUCLEOTIDE SEQUENCE</scope>
    <source>
        <strain evidence="2">CBS107.38</strain>
    </source>
</reference>
<gene>
    <name evidence="2" type="ORF">GT037_010711</name>
</gene>
<keyword evidence="3" id="KW-1185">Reference proteome</keyword>
<dbReference type="EMBL" id="JAAABM010000024">
    <property type="protein sequence ID" value="KAF7671150.1"/>
    <property type="molecule type" value="Genomic_DNA"/>
</dbReference>
<organism evidence="2 3">
    <name type="scientific">Alternaria burnsii</name>
    <dbReference type="NCBI Taxonomy" id="1187904"/>
    <lineage>
        <taxon>Eukaryota</taxon>
        <taxon>Fungi</taxon>
        <taxon>Dikarya</taxon>
        <taxon>Ascomycota</taxon>
        <taxon>Pezizomycotina</taxon>
        <taxon>Dothideomycetes</taxon>
        <taxon>Pleosporomycetidae</taxon>
        <taxon>Pleosporales</taxon>
        <taxon>Pleosporineae</taxon>
        <taxon>Pleosporaceae</taxon>
        <taxon>Alternaria</taxon>
        <taxon>Alternaria sect. Alternaria</taxon>
    </lineage>
</organism>
<feature type="region of interest" description="Disordered" evidence="1">
    <location>
        <begin position="281"/>
        <end position="305"/>
    </location>
</feature>
<comment type="caution">
    <text evidence="2">The sequence shown here is derived from an EMBL/GenBank/DDBJ whole genome shotgun (WGS) entry which is preliminary data.</text>
</comment>
<dbReference type="RefSeq" id="XP_038781528.1">
    <property type="nucleotide sequence ID" value="XM_038935758.1"/>
</dbReference>
<reference evidence="2" key="2">
    <citation type="submission" date="2020-08" db="EMBL/GenBank/DDBJ databases">
        <title>Draft Genome Sequence of Cumin Blight Pathogen Alternaria burnsii.</title>
        <authorList>
            <person name="Feng Z."/>
        </authorList>
    </citation>
    <scope>NUCLEOTIDE SEQUENCE</scope>
    <source>
        <strain evidence="2">CBS107.38</strain>
    </source>
</reference>
<evidence type="ECO:0000313" key="2">
    <source>
        <dbReference type="EMBL" id="KAF7671150.1"/>
    </source>
</evidence>
<feature type="region of interest" description="Disordered" evidence="1">
    <location>
        <begin position="1"/>
        <end position="31"/>
    </location>
</feature>
<proteinExistence type="predicted"/>
<dbReference type="GeneID" id="62208936"/>
<dbReference type="Proteomes" id="UP000596902">
    <property type="component" value="Unassembled WGS sequence"/>
</dbReference>
<evidence type="ECO:0000256" key="1">
    <source>
        <dbReference type="SAM" id="MobiDB-lite"/>
    </source>
</evidence>
<name>A0A8H7EA99_9PLEO</name>
<protein>
    <submittedName>
        <fullName evidence="2">Uncharacterized protein</fullName>
    </submittedName>
</protein>
<accession>A0A8H7EA99</accession>
<evidence type="ECO:0000313" key="3">
    <source>
        <dbReference type="Proteomes" id="UP000596902"/>
    </source>
</evidence>
<dbReference type="AlphaFoldDB" id="A0A8H7EA99"/>
<sequence>MPMPTASRPNGSCTKIPEHTPLPVETPPTDTKRGTCRLHFLESEEQDSLDYPRYKIAIQFELFTAVRSCPLCDAELIHYGMIARVEHLLAQACKAEGNVTALRKRYDYADLNYLEQLLLDGHVIPEAIHIWYTFKLDWAQEDFAARSKMLGKQLDPLIDELHELEYALQDLFADFHEFDGFSNQEIASEVQNVFGSTALLDEVLEEPEEWSCCQDDTGLKIECAEIQSNWLHRTIDWFQRGLSSLGDSGRVEREEDTADVYTAVKNTSEVVHDRAEVEEFADSEGVMDSDYGDEDAMDFDVLDSP</sequence>